<feature type="domain" description="tRNA-specific 2-thiouridylase MnmA-like central" evidence="11">
    <location>
        <begin position="2"/>
        <end position="66"/>
    </location>
</feature>
<evidence type="ECO:0000256" key="2">
    <source>
        <dbReference type="ARBA" id="ARBA00022555"/>
    </source>
</evidence>
<reference evidence="12" key="1">
    <citation type="submission" date="2019-01" db="EMBL/GenBank/DDBJ databases">
        <title>Genomic signatures and co-occurrence patterns of the ultra-small Saccharimodia (Patescibacteria phylum) suggest a symbiotic lifestyle.</title>
        <authorList>
            <person name="Lemos L."/>
            <person name="Medeiros J."/>
            <person name="Andreote F."/>
            <person name="Fernandes G."/>
            <person name="Varani A."/>
            <person name="Oliveira G."/>
            <person name="Pylro V."/>
        </authorList>
    </citation>
    <scope>NUCLEOTIDE SEQUENCE [LARGE SCALE GENOMIC DNA]</scope>
    <source>
        <strain evidence="12">AMD01</strain>
    </source>
</reference>
<evidence type="ECO:0000256" key="5">
    <source>
        <dbReference type="ARBA" id="ARBA00022741"/>
    </source>
</evidence>
<evidence type="ECO:0000256" key="1">
    <source>
        <dbReference type="ARBA" id="ARBA00011949"/>
    </source>
</evidence>
<evidence type="ECO:0000313" key="13">
    <source>
        <dbReference type="Proteomes" id="UP000289269"/>
    </source>
</evidence>
<dbReference type="InterPro" id="IPR046885">
    <property type="entry name" value="MnmA-like_C"/>
</dbReference>
<dbReference type="PANTHER" id="PTHR11933">
    <property type="entry name" value="TRNA 5-METHYLAMINOMETHYL-2-THIOURIDYLATE -METHYLTRANSFERASE"/>
    <property type="match status" value="1"/>
</dbReference>
<organism evidence="12 13">
    <name type="scientific">Candidatus Chaera renei</name>
    <dbReference type="NCBI Taxonomy" id="2506947"/>
    <lineage>
        <taxon>Bacteria</taxon>
        <taxon>Candidatus Saccharimonadota</taxon>
        <taxon>Candidatus Saccharimonadia</taxon>
        <taxon>Candidatus Saccharimonadales</taxon>
        <taxon>Candidatus Saccharimonadaceae</taxon>
        <taxon>Candidatus Chaera</taxon>
    </lineage>
</organism>
<evidence type="ECO:0000259" key="10">
    <source>
        <dbReference type="Pfam" id="PF20258"/>
    </source>
</evidence>
<keyword evidence="6" id="KW-0067">ATP-binding</keyword>
<dbReference type="GO" id="GO:0103016">
    <property type="term" value="F:tRNA-uridine 2-sulfurtransferase activity"/>
    <property type="evidence" value="ECO:0007669"/>
    <property type="project" value="UniProtKB-EC"/>
</dbReference>
<evidence type="ECO:0000256" key="3">
    <source>
        <dbReference type="ARBA" id="ARBA00022679"/>
    </source>
</evidence>
<dbReference type="Gene3D" id="2.40.30.10">
    <property type="entry name" value="Translation factors"/>
    <property type="match status" value="1"/>
</dbReference>
<dbReference type="EC" id="2.8.1.13" evidence="1"/>
<keyword evidence="5" id="KW-0547">Nucleotide-binding</keyword>
<accession>A0A4Q0AGA8</accession>
<evidence type="ECO:0000256" key="7">
    <source>
        <dbReference type="ARBA" id="ARBA00022884"/>
    </source>
</evidence>
<sequence length="153" mass="16873">MKQFLKPYVSSQSGWIIESSSGSRIGRHDGAIFYTLGQRRGLGVGGGLPYYVVGKDMDKNEVYVSRDLNDQALWRDRLELAGQHWIGGRAPDTDKLYLARLRHRAPLVPARLKRNGPSGRLSLELVEPQRAIAPGQSAVIYDDQVCLGGGVIV</sequence>
<comment type="catalytic activity">
    <reaction evidence="9">
        <text>S-sulfanyl-L-cysteinyl-[protein] + uridine(34) in tRNA + AH2 + ATP = 2-thiouridine(34) in tRNA + L-cysteinyl-[protein] + A + AMP + diphosphate + H(+)</text>
        <dbReference type="Rhea" id="RHEA:47032"/>
        <dbReference type="Rhea" id="RHEA-COMP:10131"/>
        <dbReference type="Rhea" id="RHEA-COMP:11726"/>
        <dbReference type="Rhea" id="RHEA-COMP:11727"/>
        <dbReference type="Rhea" id="RHEA-COMP:11728"/>
        <dbReference type="ChEBI" id="CHEBI:13193"/>
        <dbReference type="ChEBI" id="CHEBI:15378"/>
        <dbReference type="ChEBI" id="CHEBI:17499"/>
        <dbReference type="ChEBI" id="CHEBI:29950"/>
        <dbReference type="ChEBI" id="CHEBI:30616"/>
        <dbReference type="ChEBI" id="CHEBI:33019"/>
        <dbReference type="ChEBI" id="CHEBI:61963"/>
        <dbReference type="ChEBI" id="CHEBI:65315"/>
        <dbReference type="ChEBI" id="CHEBI:87170"/>
        <dbReference type="ChEBI" id="CHEBI:456215"/>
        <dbReference type="EC" id="2.8.1.13"/>
    </reaction>
</comment>
<evidence type="ECO:0000256" key="8">
    <source>
        <dbReference type="ARBA" id="ARBA00023157"/>
    </source>
</evidence>
<dbReference type="InterPro" id="IPR023382">
    <property type="entry name" value="MnmA-like_central_sf"/>
</dbReference>
<keyword evidence="3" id="KW-0808">Transferase</keyword>
<keyword evidence="4" id="KW-0819">tRNA processing</keyword>
<dbReference type="Gene3D" id="2.30.30.280">
    <property type="entry name" value="Adenine nucleotide alpha hydrolases-like domains"/>
    <property type="match status" value="1"/>
</dbReference>
<dbReference type="PANTHER" id="PTHR11933:SF5">
    <property type="entry name" value="MITOCHONDRIAL TRNA-SPECIFIC 2-THIOURIDYLASE 1"/>
    <property type="match status" value="1"/>
</dbReference>
<protein>
    <recommendedName>
        <fullName evidence="1">tRNA-uridine 2-sulfurtransferase</fullName>
        <ecNumber evidence="1">2.8.1.13</ecNumber>
    </recommendedName>
</protein>
<dbReference type="Pfam" id="PF20258">
    <property type="entry name" value="tRNA_Me_trans_C"/>
    <property type="match status" value="1"/>
</dbReference>
<keyword evidence="8" id="KW-1015">Disulfide bond</keyword>
<dbReference type="AlphaFoldDB" id="A0A4Q0AGA8"/>
<dbReference type="GO" id="GO:0002143">
    <property type="term" value="P:tRNA wobble position uridine thiolation"/>
    <property type="evidence" value="ECO:0007669"/>
    <property type="project" value="TreeGrafter"/>
</dbReference>
<keyword evidence="13" id="KW-1185">Reference proteome</keyword>
<dbReference type="GO" id="GO:0000049">
    <property type="term" value="F:tRNA binding"/>
    <property type="evidence" value="ECO:0007669"/>
    <property type="project" value="UniProtKB-KW"/>
</dbReference>
<dbReference type="InterPro" id="IPR046884">
    <property type="entry name" value="MnmA-like_central"/>
</dbReference>
<dbReference type="GO" id="GO:0005524">
    <property type="term" value="F:ATP binding"/>
    <property type="evidence" value="ECO:0007669"/>
    <property type="project" value="UniProtKB-KW"/>
</dbReference>
<evidence type="ECO:0000256" key="4">
    <source>
        <dbReference type="ARBA" id="ARBA00022694"/>
    </source>
</evidence>
<evidence type="ECO:0000259" key="11">
    <source>
        <dbReference type="Pfam" id="PF20259"/>
    </source>
</evidence>
<dbReference type="Proteomes" id="UP000289269">
    <property type="component" value="Unassembled WGS sequence"/>
</dbReference>
<dbReference type="FunFam" id="2.30.30.280:FF:000001">
    <property type="entry name" value="tRNA-specific 2-thiouridylase MnmA"/>
    <property type="match status" value="1"/>
</dbReference>
<name>A0A4Q0AGA8_9BACT</name>
<evidence type="ECO:0000256" key="9">
    <source>
        <dbReference type="ARBA" id="ARBA00051542"/>
    </source>
</evidence>
<dbReference type="EMBL" id="SCKW01000056">
    <property type="protein sequence ID" value="RWZ77996.1"/>
    <property type="molecule type" value="Genomic_DNA"/>
</dbReference>
<dbReference type="Pfam" id="PF20259">
    <property type="entry name" value="tRNA_Me_trans_M"/>
    <property type="match status" value="1"/>
</dbReference>
<feature type="domain" description="tRNA-specific 2-thiouridylase MnmA-like C-terminal" evidence="10">
    <location>
        <begin position="77"/>
        <end position="152"/>
    </location>
</feature>
<gene>
    <name evidence="12" type="ORF">EOT04_03435</name>
</gene>
<evidence type="ECO:0000256" key="6">
    <source>
        <dbReference type="ARBA" id="ARBA00022840"/>
    </source>
</evidence>
<comment type="caution">
    <text evidence="12">The sequence shown here is derived from an EMBL/GenBank/DDBJ whole genome shotgun (WGS) entry which is preliminary data.</text>
</comment>
<keyword evidence="2" id="KW-0820">tRNA-binding</keyword>
<proteinExistence type="predicted"/>
<evidence type="ECO:0000313" key="12">
    <source>
        <dbReference type="EMBL" id="RWZ77996.1"/>
    </source>
</evidence>
<keyword evidence="7" id="KW-0694">RNA-binding</keyword>